<dbReference type="STRING" id="133381.A0A2T9XYI4"/>
<evidence type="ECO:0000256" key="4">
    <source>
        <dbReference type="ARBA" id="ARBA00009375"/>
    </source>
</evidence>
<comment type="catalytic activity">
    <reaction evidence="1">
        <text>a uridine in mRNA = a pseudouridine in mRNA</text>
        <dbReference type="Rhea" id="RHEA:56644"/>
        <dbReference type="Rhea" id="RHEA-COMP:14658"/>
        <dbReference type="Rhea" id="RHEA-COMP:14659"/>
        <dbReference type="ChEBI" id="CHEBI:65314"/>
        <dbReference type="ChEBI" id="CHEBI:65315"/>
    </reaction>
</comment>
<dbReference type="InterPro" id="IPR041708">
    <property type="entry name" value="PUS1/PUS2-like"/>
</dbReference>
<dbReference type="SUPFAM" id="SSF55120">
    <property type="entry name" value="Pseudouridine synthase"/>
    <property type="match status" value="1"/>
</dbReference>
<dbReference type="GO" id="GO:0031119">
    <property type="term" value="P:tRNA pseudouridine synthesis"/>
    <property type="evidence" value="ECO:0007669"/>
    <property type="project" value="InterPro"/>
</dbReference>
<keyword evidence="6" id="KW-0819">tRNA processing</keyword>
<evidence type="ECO:0000256" key="1">
    <source>
        <dbReference type="ARBA" id="ARBA00001166"/>
    </source>
</evidence>
<dbReference type="GO" id="GO:0006397">
    <property type="term" value="P:mRNA processing"/>
    <property type="evidence" value="ECO:0007669"/>
    <property type="project" value="UniProtKB-KW"/>
</dbReference>
<evidence type="ECO:0000313" key="19">
    <source>
        <dbReference type="Proteomes" id="UP000245609"/>
    </source>
</evidence>
<evidence type="ECO:0000313" key="18">
    <source>
        <dbReference type="EMBL" id="PVU85094.1"/>
    </source>
</evidence>
<evidence type="ECO:0000256" key="5">
    <source>
        <dbReference type="ARBA" id="ARBA00022664"/>
    </source>
</evidence>
<evidence type="ECO:0000256" key="2">
    <source>
        <dbReference type="ARBA" id="ARBA00001832"/>
    </source>
</evidence>
<evidence type="ECO:0000256" key="12">
    <source>
        <dbReference type="ARBA" id="ARBA00079072"/>
    </source>
</evidence>
<dbReference type="Gene3D" id="3.30.70.580">
    <property type="entry name" value="Pseudouridine synthase I, catalytic domain, N-terminal subdomain"/>
    <property type="match status" value="1"/>
</dbReference>
<evidence type="ECO:0000256" key="8">
    <source>
        <dbReference type="ARBA" id="ARBA00023242"/>
    </source>
</evidence>
<evidence type="ECO:0000256" key="11">
    <source>
        <dbReference type="ARBA" id="ARBA00073968"/>
    </source>
</evidence>
<dbReference type="Proteomes" id="UP000245609">
    <property type="component" value="Unassembled WGS sequence"/>
</dbReference>
<dbReference type="OrthoDB" id="10256309at2759"/>
<gene>
    <name evidence="18" type="ORF">BB560_007149</name>
</gene>
<protein>
    <recommendedName>
        <fullName evidence="11">tRNA pseudouridine synthase 1</fullName>
    </recommendedName>
    <alternativeName>
        <fullName evidence="12">tRNA pseudouridylate synthase 1</fullName>
    </alternativeName>
    <alternativeName>
        <fullName evidence="13">tRNA-uridine isomerase 1</fullName>
    </alternativeName>
</protein>
<dbReference type="Pfam" id="PF01416">
    <property type="entry name" value="PseudoU_synth_1"/>
    <property type="match status" value="1"/>
</dbReference>
<evidence type="ECO:0000259" key="17">
    <source>
        <dbReference type="Pfam" id="PF01416"/>
    </source>
</evidence>
<comment type="similarity">
    <text evidence="4">Belongs to the tRNA pseudouridine synthase TruA family.</text>
</comment>
<dbReference type="Gene3D" id="3.30.70.660">
    <property type="entry name" value="Pseudouridine synthase I, catalytic domain, C-terminal subdomain"/>
    <property type="match status" value="1"/>
</dbReference>
<sequence length="475" mass="53741">MLPSNSCIEDTLKRSTENDSAQSSESKKSKIETTNEIDTSEDPHSQRLPKRNVVLYLSYCGDGYQGMQVNQNAKTIEGDLFKALCQVGAISKDNSSDQKKVQLQRAARTDKGVHAARQLVSLKMILEDKDIIQKLNSALPDQIRVWGYDRVIKSFNPKNFCDSRIYEYLIPTYAFMPISSDTKQFIASAPLEQRKLYFFGNPLLSKKESKDTSNPPTFSPSQPPSEETPTKLSTDIEDTENPAENPAEKSNIKGNPYFSSESFINRATELRSSFRISPDLLSRVKSCFANYVGTHNFINFTVTKGTTGNNSSRFIKSISVSDPLLLGDGEWLSIKIHGQSFMLHQIRKMIGLVINIARTNSSPSLVKEILSESKKSNSARFNIPKAPGFGLLLDEPSFANYNKKLDSLKKNPNLERPHIDFQPYFSQIESFKSEFIYSKIIDYEKKKGSFLFWSEMTDSLPEEFPFLYNPIEIKP</sequence>
<comment type="caution">
    <text evidence="18">The sequence shown here is derived from an EMBL/GenBank/DDBJ whole genome shotgun (WGS) entry which is preliminary data.</text>
</comment>
<evidence type="ECO:0000256" key="16">
    <source>
        <dbReference type="SAM" id="MobiDB-lite"/>
    </source>
</evidence>
<feature type="region of interest" description="Disordered" evidence="16">
    <location>
        <begin position="207"/>
        <end position="254"/>
    </location>
</feature>
<dbReference type="CDD" id="cd02568">
    <property type="entry name" value="PseudoU_synth_PUS1_PUS2"/>
    <property type="match status" value="1"/>
</dbReference>
<dbReference type="GO" id="GO:0005634">
    <property type="term" value="C:nucleus"/>
    <property type="evidence" value="ECO:0007669"/>
    <property type="project" value="UniProtKB-SubCell"/>
</dbReference>
<feature type="domain" description="Pseudouridine synthase I TruA alpha/beta" evidence="17">
    <location>
        <begin position="289"/>
        <end position="395"/>
    </location>
</feature>
<evidence type="ECO:0000256" key="6">
    <source>
        <dbReference type="ARBA" id="ARBA00022694"/>
    </source>
</evidence>
<dbReference type="PANTHER" id="PTHR11142:SF4">
    <property type="entry name" value="PSEUDOURIDYLATE SYNTHASE 1 HOMOLOG"/>
    <property type="match status" value="1"/>
</dbReference>
<dbReference type="HAMAP" id="MF_00171">
    <property type="entry name" value="TruA"/>
    <property type="match status" value="1"/>
</dbReference>
<dbReference type="FunFam" id="3.30.70.580:FF:000002">
    <property type="entry name" value="tRNA pseudouridine synthase"/>
    <property type="match status" value="1"/>
</dbReference>
<feature type="active site" description="Nucleophile" evidence="14">
    <location>
        <position position="110"/>
    </location>
</feature>
<dbReference type="InterPro" id="IPR020103">
    <property type="entry name" value="PsdUridine_synth_cat_dom_sf"/>
</dbReference>
<evidence type="ECO:0000256" key="9">
    <source>
        <dbReference type="ARBA" id="ARBA00036943"/>
    </source>
</evidence>
<dbReference type="EMBL" id="MBFS01003732">
    <property type="protein sequence ID" value="PVU85094.1"/>
    <property type="molecule type" value="Genomic_DNA"/>
</dbReference>
<keyword evidence="19" id="KW-1185">Reference proteome</keyword>
<evidence type="ECO:0000256" key="15">
    <source>
        <dbReference type="PIRSR" id="PIRSR641708-2"/>
    </source>
</evidence>
<evidence type="ECO:0000256" key="3">
    <source>
        <dbReference type="ARBA" id="ARBA00004123"/>
    </source>
</evidence>
<comment type="subcellular location">
    <subcellularLocation>
        <location evidence="3">Nucleus</location>
    </subcellularLocation>
</comment>
<evidence type="ECO:0000256" key="10">
    <source>
        <dbReference type="ARBA" id="ARBA00053072"/>
    </source>
</evidence>
<keyword evidence="8" id="KW-0539">Nucleus</keyword>
<dbReference type="PANTHER" id="PTHR11142">
    <property type="entry name" value="PSEUDOURIDYLATE SYNTHASE"/>
    <property type="match status" value="1"/>
</dbReference>
<evidence type="ECO:0000256" key="14">
    <source>
        <dbReference type="PIRSR" id="PIRSR641708-1"/>
    </source>
</evidence>
<dbReference type="FunFam" id="3.30.70.660:FF:000002">
    <property type="entry name" value="tRNA pseudouridine synthase"/>
    <property type="match status" value="1"/>
</dbReference>
<dbReference type="InterPro" id="IPR020097">
    <property type="entry name" value="PsdUridine_synth_TruA_a/b_dom"/>
</dbReference>
<reference evidence="18 19" key="1">
    <citation type="journal article" date="2018" name="MBio">
        <title>Comparative Genomics Reveals the Core Gene Toolbox for the Fungus-Insect Symbiosis.</title>
        <authorList>
            <person name="Wang Y."/>
            <person name="Stata M."/>
            <person name="Wang W."/>
            <person name="Stajich J.E."/>
            <person name="White M.M."/>
            <person name="Moncalvo J.M."/>
        </authorList>
    </citation>
    <scope>NUCLEOTIDE SEQUENCE [LARGE SCALE GENOMIC DNA]</scope>
    <source>
        <strain evidence="18 19">SC-DP-2</strain>
    </source>
</reference>
<dbReference type="GO" id="GO:0031120">
    <property type="term" value="P:snRNA pseudouridine synthesis"/>
    <property type="evidence" value="ECO:0007669"/>
    <property type="project" value="UniProtKB-ARBA"/>
</dbReference>
<dbReference type="InterPro" id="IPR020095">
    <property type="entry name" value="PsdUridine_synth_TruA_C"/>
</dbReference>
<evidence type="ECO:0000256" key="7">
    <source>
        <dbReference type="ARBA" id="ARBA00023235"/>
    </source>
</evidence>
<accession>A0A2T9XYI4</accession>
<dbReference type="GO" id="GO:1990481">
    <property type="term" value="P:mRNA pseudouridine synthesis"/>
    <property type="evidence" value="ECO:0007669"/>
    <property type="project" value="TreeGrafter"/>
</dbReference>
<keyword evidence="7" id="KW-0413">Isomerase</keyword>
<keyword evidence="5" id="KW-0507">mRNA processing</keyword>
<name>A0A2T9XYI4_9FUNG</name>
<organism evidence="18 19">
    <name type="scientific">Smittium megazygosporum</name>
    <dbReference type="NCBI Taxonomy" id="133381"/>
    <lineage>
        <taxon>Eukaryota</taxon>
        <taxon>Fungi</taxon>
        <taxon>Fungi incertae sedis</taxon>
        <taxon>Zoopagomycota</taxon>
        <taxon>Kickxellomycotina</taxon>
        <taxon>Harpellomycetes</taxon>
        <taxon>Harpellales</taxon>
        <taxon>Legeriomycetaceae</taxon>
        <taxon>Smittium</taxon>
    </lineage>
</organism>
<dbReference type="InterPro" id="IPR001406">
    <property type="entry name" value="PsdUridine_synth_TruA"/>
</dbReference>
<comment type="function">
    <text evidence="10">Formation of pseudouridine at positions 27 and 28 in the anticodon stem and loop of transfer RNAs; at positions 34 and 36 of intron-containing precursor tRNA(Ile) and at position 35 in the intron-containing tRNA(Tyr). Catalyzes pseudouridylation at position 44 in U2 snRNA. Also catalyzes pseudouridylation of mRNAs.</text>
</comment>
<feature type="binding site" evidence="15">
    <location>
        <position position="166"/>
    </location>
    <ligand>
        <name>substrate</name>
    </ligand>
</feature>
<evidence type="ECO:0000256" key="13">
    <source>
        <dbReference type="ARBA" id="ARBA00080858"/>
    </source>
</evidence>
<comment type="catalytic activity">
    <reaction evidence="9">
        <text>a uridine in tRNA = a pseudouridine in tRNA</text>
        <dbReference type="Rhea" id="RHEA:54572"/>
        <dbReference type="Rhea" id="RHEA-COMP:13339"/>
        <dbReference type="Rhea" id="RHEA-COMP:13934"/>
        <dbReference type="ChEBI" id="CHEBI:65314"/>
        <dbReference type="ChEBI" id="CHEBI:65315"/>
    </reaction>
</comment>
<dbReference type="GO" id="GO:0009982">
    <property type="term" value="F:pseudouridine synthase activity"/>
    <property type="evidence" value="ECO:0007669"/>
    <property type="project" value="InterPro"/>
</dbReference>
<proteinExistence type="inferred from homology"/>
<dbReference type="InterPro" id="IPR020094">
    <property type="entry name" value="TruA/RsuA/RluB/E/F_N"/>
</dbReference>
<comment type="catalytic activity">
    <reaction evidence="2">
        <text>uridine in snRNA = pseudouridine in snRNA</text>
        <dbReference type="Rhea" id="RHEA:51124"/>
        <dbReference type="Rhea" id="RHEA-COMP:12891"/>
        <dbReference type="Rhea" id="RHEA-COMP:12892"/>
        <dbReference type="ChEBI" id="CHEBI:65314"/>
        <dbReference type="ChEBI" id="CHEBI:65315"/>
    </reaction>
</comment>
<dbReference type="GO" id="GO:0003723">
    <property type="term" value="F:RNA binding"/>
    <property type="evidence" value="ECO:0007669"/>
    <property type="project" value="InterPro"/>
</dbReference>
<dbReference type="AlphaFoldDB" id="A0A2T9XYI4"/>
<feature type="region of interest" description="Disordered" evidence="16">
    <location>
        <begin position="1"/>
        <end position="45"/>
    </location>
</feature>